<dbReference type="PANTHER" id="PTHR32278">
    <property type="entry name" value="F-BOX DOMAIN-CONTAINING PROTEIN"/>
    <property type="match status" value="1"/>
</dbReference>
<dbReference type="Proteomes" id="UP000594638">
    <property type="component" value="Unassembled WGS sequence"/>
</dbReference>
<organism evidence="1 2">
    <name type="scientific">Olea europaea subsp. europaea</name>
    <dbReference type="NCBI Taxonomy" id="158383"/>
    <lineage>
        <taxon>Eukaryota</taxon>
        <taxon>Viridiplantae</taxon>
        <taxon>Streptophyta</taxon>
        <taxon>Embryophyta</taxon>
        <taxon>Tracheophyta</taxon>
        <taxon>Spermatophyta</taxon>
        <taxon>Magnoliopsida</taxon>
        <taxon>eudicotyledons</taxon>
        <taxon>Gunneridae</taxon>
        <taxon>Pentapetalae</taxon>
        <taxon>asterids</taxon>
        <taxon>lamiids</taxon>
        <taxon>Lamiales</taxon>
        <taxon>Oleaceae</taxon>
        <taxon>Oleeae</taxon>
        <taxon>Olea</taxon>
    </lineage>
</organism>
<evidence type="ECO:0000313" key="2">
    <source>
        <dbReference type="Proteomes" id="UP000594638"/>
    </source>
</evidence>
<dbReference type="InterPro" id="IPR025886">
    <property type="entry name" value="PP2-like"/>
</dbReference>
<dbReference type="AlphaFoldDB" id="A0A8S0Q1Y0"/>
<evidence type="ECO:0000313" key="1">
    <source>
        <dbReference type="EMBL" id="CAA2960859.1"/>
    </source>
</evidence>
<keyword evidence="2" id="KW-1185">Reference proteome</keyword>
<gene>
    <name evidence="1" type="ORF">OLEA9_A084669</name>
</gene>
<name>A0A8S0Q1Y0_OLEEU</name>
<dbReference type="EMBL" id="CACTIH010000453">
    <property type="protein sequence ID" value="CAA2960859.1"/>
    <property type="molecule type" value="Genomic_DNA"/>
</dbReference>
<dbReference type="PANTHER" id="PTHR32278:SF111">
    <property type="entry name" value="F-BOX PROTEIN PP2-B12-RELATED"/>
    <property type="match status" value="1"/>
</dbReference>
<dbReference type="OrthoDB" id="912426at2759"/>
<dbReference type="Gramene" id="OE9A084669T1">
    <property type="protein sequence ID" value="OE9A084669C1"/>
    <property type="gene ID" value="OE9A084669"/>
</dbReference>
<accession>A0A8S0Q1Y0</accession>
<protein>
    <submittedName>
        <fullName evidence="1">Uncharacterized protein</fullName>
    </submittedName>
</protein>
<reference evidence="1 2" key="1">
    <citation type="submission" date="2019-12" db="EMBL/GenBank/DDBJ databases">
        <authorList>
            <person name="Alioto T."/>
            <person name="Alioto T."/>
            <person name="Gomez Garrido J."/>
        </authorList>
    </citation>
    <scope>NUCLEOTIDE SEQUENCE [LARGE SCALE GENOMIC DNA]</scope>
</reference>
<sequence length="187" mass="21141">MIGARGLIIVLDDIPLFWGWTSHINSRFSTVAELRIKRRLDIRGQIDKKMLSPKTHYAVYLVFRLTQDIKGLGSANGIIRFFNHDAEKRTTTVHLQPAAGDHDINGQLAVRRPDRWMEVQLGNFYNDQPDGGPVEAGLLSTTNYEKWGLIVEGIEFRPPNANIAVLSKQNARNKTKGLDFSNLRIFG</sequence>
<comment type="caution">
    <text evidence="1">The sequence shown here is derived from an EMBL/GenBank/DDBJ whole genome shotgun (WGS) entry which is preliminary data.</text>
</comment>
<dbReference type="Pfam" id="PF14299">
    <property type="entry name" value="PP2"/>
    <property type="match status" value="1"/>
</dbReference>
<proteinExistence type="predicted"/>